<sequence>MNHVLFQDGYLIVEPEGLDKVWAFKAKLTIPVAHIRSLTVASKNQLKADGYWQHLQLRAGGLGLPNKKAGNFMDGTTESFVNISGKDDILFATLQNDHYDYLFLTVRNPAELMSQYQRLTKMAD</sequence>
<evidence type="ECO:0000313" key="2">
    <source>
        <dbReference type="Proteomes" id="UP000051010"/>
    </source>
</evidence>
<organism evidence="1 2">
    <name type="scientific">Lentilactobacillus parafarraginis DSM 18390 = JCM 14109</name>
    <dbReference type="NCBI Taxonomy" id="1423786"/>
    <lineage>
        <taxon>Bacteria</taxon>
        <taxon>Bacillati</taxon>
        <taxon>Bacillota</taxon>
        <taxon>Bacilli</taxon>
        <taxon>Lactobacillales</taxon>
        <taxon>Lactobacillaceae</taxon>
        <taxon>Lentilactobacillus</taxon>
    </lineage>
</organism>
<dbReference type="Proteomes" id="UP000051010">
    <property type="component" value="Unassembled WGS sequence"/>
</dbReference>
<proteinExistence type="predicted"/>
<name>A0A0R1YQE5_9LACO</name>
<dbReference type="EMBL" id="AZFZ01000038">
    <property type="protein sequence ID" value="KRM43092.1"/>
    <property type="molecule type" value="Genomic_DNA"/>
</dbReference>
<protein>
    <recommendedName>
        <fullName evidence="3">Bacterial Pleckstrin homology domain-containing protein</fullName>
    </recommendedName>
</protein>
<evidence type="ECO:0000313" key="1">
    <source>
        <dbReference type="EMBL" id="KRM43092.1"/>
    </source>
</evidence>
<gene>
    <name evidence="1" type="ORF">FD47_GL001687</name>
</gene>
<reference evidence="1 2" key="1">
    <citation type="journal article" date="2015" name="Genome Announc.">
        <title>Expanding the biotechnology potential of lactobacilli through comparative genomics of 213 strains and associated genera.</title>
        <authorList>
            <person name="Sun Z."/>
            <person name="Harris H.M."/>
            <person name="McCann A."/>
            <person name="Guo C."/>
            <person name="Argimon S."/>
            <person name="Zhang W."/>
            <person name="Yang X."/>
            <person name="Jeffery I.B."/>
            <person name="Cooney J.C."/>
            <person name="Kagawa T.F."/>
            <person name="Liu W."/>
            <person name="Song Y."/>
            <person name="Salvetti E."/>
            <person name="Wrobel A."/>
            <person name="Rasinkangas P."/>
            <person name="Parkhill J."/>
            <person name="Rea M.C."/>
            <person name="O'Sullivan O."/>
            <person name="Ritari J."/>
            <person name="Douillard F.P."/>
            <person name="Paul Ross R."/>
            <person name="Yang R."/>
            <person name="Briner A.E."/>
            <person name="Felis G.E."/>
            <person name="de Vos W.M."/>
            <person name="Barrangou R."/>
            <person name="Klaenhammer T.R."/>
            <person name="Caufield P.W."/>
            <person name="Cui Y."/>
            <person name="Zhang H."/>
            <person name="O'Toole P.W."/>
        </authorList>
    </citation>
    <scope>NUCLEOTIDE SEQUENCE [LARGE SCALE GENOMIC DNA]</scope>
    <source>
        <strain evidence="1 2">DSM 18390</strain>
    </source>
</reference>
<accession>A0A0R1YQE5</accession>
<comment type="caution">
    <text evidence="1">The sequence shown here is derived from an EMBL/GenBank/DDBJ whole genome shotgun (WGS) entry which is preliminary data.</text>
</comment>
<evidence type="ECO:0008006" key="3">
    <source>
        <dbReference type="Google" id="ProtNLM"/>
    </source>
</evidence>
<dbReference type="AlphaFoldDB" id="A0A0R1YQE5"/>
<dbReference type="PATRIC" id="fig|1423786.4.peg.1794"/>
<dbReference type="RefSeq" id="WP_054735168.1">
    <property type="nucleotide sequence ID" value="NZ_AZFZ01000038.1"/>
</dbReference>